<dbReference type="AlphaFoldDB" id="A0AAN6D2U8"/>
<feature type="domain" description="Zn(2)-C6 fungal-type" evidence="4">
    <location>
        <begin position="9"/>
        <end position="38"/>
    </location>
</feature>
<comment type="caution">
    <text evidence="5">The sequence shown here is derived from an EMBL/GenBank/DDBJ whole genome shotgun (WGS) entry which is preliminary data.</text>
</comment>
<dbReference type="Pfam" id="PF04082">
    <property type="entry name" value="Fungal_trans"/>
    <property type="match status" value="1"/>
</dbReference>
<dbReference type="GO" id="GO:0000981">
    <property type="term" value="F:DNA-binding transcription factor activity, RNA polymerase II-specific"/>
    <property type="evidence" value="ECO:0007669"/>
    <property type="project" value="InterPro"/>
</dbReference>
<evidence type="ECO:0000256" key="2">
    <source>
        <dbReference type="ARBA" id="ARBA00022723"/>
    </source>
</evidence>
<dbReference type="InterPro" id="IPR036864">
    <property type="entry name" value="Zn2-C6_fun-type_DNA-bd_sf"/>
</dbReference>
<dbReference type="PROSITE" id="PS00463">
    <property type="entry name" value="ZN2_CY6_FUNGAL_1"/>
    <property type="match status" value="1"/>
</dbReference>
<dbReference type="EMBL" id="JAHLUH010000012">
    <property type="protein sequence ID" value="KAG7725625.1"/>
    <property type="molecule type" value="Genomic_DNA"/>
</dbReference>
<dbReference type="PANTHER" id="PTHR31001">
    <property type="entry name" value="UNCHARACTERIZED TRANSCRIPTIONAL REGULATORY PROTEIN"/>
    <property type="match status" value="1"/>
</dbReference>
<evidence type="ECO:0000256" key="3">
    <source>
        <dbReference type="ARBA" id="ARBA00023242"/>
    </source>
</evidence>
<dbReference type="GO" id="GO:0005634">
    <property type="term" value="C:nucleus"/>
    <property type="evidence" value="ECO:0007669"/>
    <property type="project" value="UniProtKB-SubCell"/>
</dbReference>
<reference evidence="5" key="1">
    <citation type="journal article" date="2021" name="G3 (Bethesda)">
        <title>Genomic diversity, chromosomal rearrangements, and interspecies hybridization in the ogataea polymorpha species complex.</title>
        <authorList>
            <person name="Hanson S.J."/>
            <person name="Cinneide E.O."/>
            <person name="Salzberg L.I."/>
            <person name="Wolfe K.H."/>
            <person name="McGowan J."/>
            <person name="Fitzpatrick D.A."/>
            <person name="Matlin K."/>
        </authorList>
    </citation>
    <scope>NUCLEOTIDE SEQUENCE</scope>
    <source>
        <strain evidence="5">83-405-1</strain>
    </source>
</reference>
<dbReference type="InterPro" id="IPR007219">
    <property type="entry name" value="XnlR_reg_dom"/>
</dbReference>
<dbReference type="GO" id="GO:0008270">
    <property type="term" value="F:zinc ion binding"/>
    <property type="evidence" value="ECO:0007669"/>
    <property type="project" value="InterPro"/>
</dbReference>
<evidence type="ECO:0000259" key="4">
    <source>
        <dbReference type="PROSITE" id="PS50048"/>
    </source>
</evidence>
<keyword evidence="3" id="KW-0539">Nucleus</keyword>
<dbReference type="GO" id="GO:0003677">
    <property type="term" value="F:DNA binding"/>
    <property type="evidence" value="ECO:0007669"/>
    <property type="project" value="InterPro"/>
</dbReference>
<evidence type="ECO:0000256" key="1">
    <source>
        <dbReference type="ARBA" id="ARBA00004123"/>
    </source>
</evidence>
<dbReference type="GO" id="GO:0006351">
    <property type="term" value="P:DNA-templated transcription"/>
    <property type="evidence" value="ECO:0007669"/>
    <property type="project" value="InterPro"/>
</dbReference>
<dbReference type="InterPro" id="IPR050613">
    <property type="entry name" value="Sec_Metabolite_Reg"/>
</dbReference>
<gene>
    <name evidence="5" type="ORF">KL933_004191</name>
</gene>
<dbReference type="SUPFAM" id="SSF57701">
    <property type="entry name" value="Zn2/Cys6 DNA-binding domain"/>
    <property type="match status" value="1"/>
</dbReference>
<organism evidence="5 6">
    <name type="scientific">Ogataea haglerorum</name>
    <dbReference type="NCBI Taxonomy" id="1937702"/>
    <lineage>
        <taxon>Eukaryota</taxon>
        <taxon>Fungi</taxon>
        <taxon>Dikarya</taxon>
        <taxon>Ascomycota</taxon>
        <taxon>Saccharomycotina</taxon>
        <taxon>Pichiomycetes</taxon>
        <taxon>Pichiales</taxon>
        <taxon>Pichiaceae</taxon>
        <taxon>Ogataea</taxon>
    </lineage>
</organism>
<comment type="subcellular location">
    <subcellularLocation>
        <location evidence="1">Nucleus</location>
    </subcellularLocation>
</comment>
<name>A0AAN6D2U8_9ASCO</name>
<dbReference type="Proteomes" id="UP000738402">
    <property type="component" value="Unassembled WGS sequence"/>
</dbReference>
<dbReference type="InterPro" id="IPR001138">
    <property type="entry name" value="Zn2Cys6_DnaBD"/>
</dbReference>
<dbReference type="CDD" id="cd00067">
    <property type="entry name" value="GAL4"/>
    <property type="match status" value="1"/>
</dbReference>
<accession>A0AAN6D2U8</accession>
<dbReference type="SMART" id="SM00066">
    <property type="entry name" value="GAL4"/>
    <property type="match status" value="1"/>
</dbReference>
<protein>
    <recommendedName>
        <fullName evidence="4">Zn(2)-C6 fungal-type domain-containing protein</fullName>
    </recommendedName>
</protein>
<keyword evidence="2" id="KW-0479">Metal-binding</keyword>
<dbReference type="PROSITE" id="PS50048">
    <property type="entry name" value="ZN2_CY6_FUNGAL_2"/>
    <property type="match status" value="1"/>
</dbReference>
<dbReference type="PANTHER" id="PTHR31001:SF88">
    <property type="entry name" value="TRANSCRIPTION FACTOR PDR3"/>
    <property type="match status" value="1"/>
</dbReference>
<dbReference type="CDD" id="cd12148">
    <property type="entry name" value="fungal_TF_MHR"/>
    <property type="match status" value="1"/>
</dbReference>
<evidence type="ECO:0000313" key="6">
    <source>
        <dbReference type="Proteomes" id="UP000738402"/>
    </source>
</evidence>
<dbReference type="Pfam" id="PF00172">
    <property type="entry name" value="Zn_clus"/>
    <property type="match status" value="1"/>
</dbReference>
<proteinExistence type="predicted"/>
<sequence length="606" mass="70279">MGIGFRGSSCLPCRQTKRKCNHELPCLSCKKAGREDLCLKYPPSRAHKTSGKITFSAKFRATKLIPSKGTPIADQSSQCCFADLSLTQTLQSLKTLQPINFDLLQVLYHLPTRHQTDGLVDNFFTYFGHMYITVHPQWFYNYYDSFWNDSLLKTDPFFASLVFAILCVSTQEISEARCKYLSLDVQSTHRSSSDYYRCFIRCLHIGNYKDNHSIVSLMSLSVIQSYLYSTKMMKPLLQFLPDRMKIAKGLKLHLVGEESSFIAEQSRRVWWDIVTCDGYQAICQYIKPLIDQKLYDLPLPTNCNDIEMDFKENRIHSRSSTEITEVSGNIIQIKFLKLCRKLWHDHGSYYNDPAVVISLDKEINMFIENENYFKLIKKFLANLSPNKKAEYFSSYHITWTCIQTQRIRMHRAFLNPPIKYSLDACMDAGSSILSVYHQFRLLDWSIFKEWMLIQAHNLFSAAIAQVIFMIVEKPPTSDQLRNDAKTVLRDLQLIRFSKIETEVVKEGILVLHKLLELDDALQSISSESSSLMEAIPILAQKIRDIFGGNIQPDNYMNRLSINFLIKQLESVPETDLPKFSPRANDWLVQHPWETWTINDWLTKVKD</sequence>
<evidence type="ECO:0000313" key="5">
    <source>
        <dbReference type="EMBL" id="KAG7725625.1"/>
    </source>
</evidence>